<dbReference type="InterPro" id="IPR011583">
    <property type="entry name" value="Chitinase_II/V-like_cat"/>
</dbReference>
<evidence type="ECO:0000259" key="12">
    <source>
        <dbReference type="PROSITE" id="PS51910"/>
    </source>
</evidence>
<keyword evidence="5" id="KW-0326">Glycosidase</keyword>
<proteinExistence type="inferred from homology"/>
<dbReference type="Gene3D" id="3.10.50.10">
    <property type="match status" value="1"/>
</dbReference>
<feature type="domain" description="Chitin-binding type-1" evidence="10">
    <location>
        <begin position="444"/>
        <end position="514"/>
    </location>
</feature>
<evidence type="ECO:0000256" key="5">
    <source>
        <dbReference type="ARBA" id="ARBA00023295"/>
    </source>
</evidence>
<dbReference type="Gene3D" id="3.20.20.80">
    <property type="entry name" value="Glycosidases"/>
    <property type="match status" value="1"/>
</dbReference>
<dbReference type="SMR" id="A0A0G0A1Y3"/>
<dbReference type="SMART" id="SM00257">
    <property type="entry name" value="LysM"/>
    <property type="match status" value="2"/>
</dbReference>
<comment type="caution">
    <text evidence="7">Lacks conserved residue(s) required for the propagation of feature annotation.</text>
</comment>
<comment type="caution">
    <text evidence="13">The sequence shown here is derived from an EMBL/GenBank/DDBJ whole genome shotgun (WGS) entry which is preliminary data.</text>
</comment>
<keyword evidence="3 7" id="KW-0147">Chitin-binding</keyword>
<dbReference type="PANTHER" id="PTHR47700:SF2">
    <property type="entry name" value="CHITINASE"/>
    <property type="match status" value="1"/>
</dbReference>
<dbReference type="GO" id="GO:0008843">
    <property type="term" value="F:endochitinase activity"/>
    <property type="evidence" value="ECO:0007669"/>
    <property type="project" value="UniProtKB-EC"/>
</dbReference>
<dbReference type="GO" id="GO:0008061">
    <property type="term" value="F:chitin binding"/>
    <property type="evidence" value="ECO:0007669"/>
    <property type="project" value="UniProtKB-UniRule"/>
</dbReference>
<feature type="region of interest" description="Disordered" evidence="8">
    <location>
        <begin position="1083"/>
        <end position="1120"/>
    </location>
</feature>
<dbReference type="Pfam" id="PF01476">
    <property type="entry name" value="LysM"/>
    <property type="match status" value="2"/>
</dbReference>
<dbReference type="Gene3D" id="3.10.350.10">
    <property type="entry name" value="LysM domain"/>
    <property type="match status" value="2"/>
</dbReference>
<keyword evidence="7" id="KW-1015">Disulfide bond</keyword>
<dbReference type="SUPFAM" id="SSF54106">
    <property type="entry name" value="LysM domain"/>
    <property type="match status" value="1"/>
</dbReference>
<sequence>MRHPNLGTAVSLSAVWTLSTAGFKVAADAQDAANAYLSSLSIATVSGPISGNYTSRLHHETRSRCPASCSTSLNSSAWYVYHEVNRLKSCNETMFLDFALFSPINDTKSHISISACTADLQSSASDSTKSATACALKNVRQVETKSPVQLASSGSLSSTHATDVIAALDQLHAFSTVASFGCDETIKYAYSGEAVVGVYAGSGLVEQDTLTTVLDKLSEQVKSDGGVSESLLAQMCSNSSARYSLGVFVNTQRQLGLVQQGVQTWKNSSCITTMEKTTSNWQTMTYLAASFAHSNSSTHNTIVGSQPRAMLARETTCRTIQVQFGDLCPSLATECGISLADFEKYNPGSTFCNNLQPGQHVCCGAGTLPDYSVKPDSKGNCYSYLVKTGDSCSYLAAAYDIASNDLIESYNKKTWGWNGCQKLFAGYNICLSTGYPPMPAPVANAVCGPQVNGTVSPPPGSDFSTLNECPLNACCNIWGQCGTTDDFCVPSNSSTGAPGTAAPNQNGCISNCGSDIISSGAPSEVYNIAYFEAFDWQRPCLHMAVSDIDTLAYSHVHFAFVTLNKDFSINVTGVADQLPLLQGMSGIKRVVSIGGWDFSTNPSTYTIFRDVVSSETNRQTLVANVVQFLNDYDLDGIDWDWEYPDEPDIPGIPKGSEAETTGYFLLLDELKLKMPAGKTVSITAPASFWYLQYFPIQALSLVVDYIVYMTYDLHGQWDYSNKYASPGCGSYDQGLGNCLRSHVNLTETTNALSMITKAGVPSNMIAVGVSSYGRSFQMSAPGCWTSQCTYTGPDSGAYPGTCTNTAGYLSNYEIGLIASQNPTAQQYWDEDSYSNIVVFNNTQWVAYMNDTNKASRKALFPAIGFLGSADWAVDLQSDSGGGSGSDSGSSSGQTIYVDPSIWSSVTPQVVAPPGATLIWPPMPLSSTTTISFPLWTTLIEYSSLTTVTQTLTGGQTTVYPSYILGSTLTTITIPPVNELSYALSDNHSYPCLGCFPQHKLNRWANLPNKFRATATDYCYCYSAFILTLFLADCRIIGGTTSIIGATKTTTSTGGPVIWGSQTYIRDDETETLGGHTTVINGKTLPPTVVTVTPNPHPTTTNTTPDPIINPKTPKWTSGRGSVIKPTAKPGCIGCGSPCLLFCDPDCPFCPPGAFPPSGGGGGDDGDDDETSTSTAPTAAYTILLETALADDAFPTGLTSPDDLSSMWSEGMSDLSSMFGLYSTTSSSTPTSTSNTPTSSIDIATHTPTADCDFWDEGWGWTFEIYNIDWWTSDGGDILKDQEKGCGALTGWEWHPETDTQYAYAYFNLPFFISDGCVERAIVSAGGPKIDCTGHGLTGKKRSQIDGKTNLSARGRVKIKALPPSYSDEQIQEFQQFYSQNQTFRSYSPMDWRTISPTAIPTPTTSR</sequence>
<keyword evidence="13" id="KW-0378">Hydrolase</keyword>
<evidence type="ECO:0000259" key="10">
    <source>
        <dbReference type="PROSITE" id="PS50941"/>
    </source>
</evidence>
<keyword evidence="4" id="KW-0843">Virulence</keyword>
<evidence type="ECO:0000256" key="4">
    <source>
        <dbReference type="ARBA" id="ARBA00023026"/>
    </source>
</evidence>
<feature type="disulfide bond" evidence="7">
    <location>
        <begin position="474"/>
        <end position="488"/>
    </location>
</feature>
<dbReference type="InterPro" id="IPR018392">
    <property type="entry name" value="LysM"/>
</dbReference>
<keyword evidence="9" id="KW-0732">Signal</keyword>
<protein>
    <recommendedName>
        <fullName evidence="2">chitinase</fullName>
        <ecNumber evidence="2">3.2.1.14</ecNumber>
    </recommendedName>
</protein>
<evidence type="ECO:0000259" key="11">
    <source>
        <dbReference type="PROSITE" id="PS51782"/>
    </source>
</evidence>
<evidence type="ECO:0000256" key="8">
    <source>
        <dbReference type="SAM" id="MobiDB-lite"/>
    </source>
</evidence>
<dbReference type="PROSITE" id="PS51782">
    <property type="entry name" value="LYSM"/>
    <property type="match status" value="2"/>
</dbReference>
<dbReference type="EC" id="3.2.1.14" evidence="2"/>
<dbReference type="EMBL" id="JOKZ01000028">
    <property type="protein sequence ID" value="KKP06327.1"/>
    <property type="molecule type" value="Genomic_DNA"/>
</dbReference>
<dbReference type="OrthoDB" id="73875at2759"/>
<dbReference type="InterPro" id="IPR001002">
    <property type="entry name" value="Chitin-bd_1"/>
</dbReference>
<feature type="domain" description="LysM" evidence="11">
    <location>
        <begin position="318"/>
        <end position="363"/>
    </location>
</feature>
<evidence type="ECO:0000256" key="3">
    <source>
        <dbReference type="ARBA" id="ARBA00022669"/>
    </source>
</evidence>
<evidence type="ECO:0000256" key="1">
    <source>
        <dbReference type="ARBA" id="ARBA00008682"/>
    </source>
</evidence>
<dbReference type="GO" id="GO:0005975">
    <property type="term" value="P:carbohydrate metabolic process"/>
    <property type="evidence" value="ECO:0007669"/>
    <property type="project" value="InterPro"/>
</dbReference>
<feature type="signal peptide" evidence="9">
    <location>
        <begin position="1"/>
        <end position="21"/>
    </location>
</feature>
<dbReference type="InterPro" id="IPR036861">
    <property type="entry name" value="Endochitinase-like_sf"/>
</dbReference>
<dbReference type="InterPro" id="IPR001223">
    <property type="entry name" value="Glyco_hydro18_cat"/>
</dbReference>
<name>A0A0G0A1Y3_TRIHA</name>
<dbReference type="CDD" id="cd02878">
    <property type="entry name" value="GH18_zymocin_alpha"/>
    <property type="match status" value="1"/>
</dbReference>
<dbReference type="SMART" id="SM00636">
    <property type="entry name" value="Glyco_18"/>
    <property type="match status" value="1"/>
</dbReference>
<evidence type="ECO:0000256" key="6">
    <source>
        <dbReference type="ARBA" id="ARBA00044955"/>
    </source>
</evidence>
<feature type="domain" description="GH18" evidence="12">
    <location>
        <begin position="525"/>
        <end position="893"/>
    </location>
</feature>
<dbReference type="PROSITE" id="PS51910">
    <property type="entry name" value="GH18_2"/>
    <property type="match status" value="1"/>
</dbReference>
<feature type="disulfide bond" evidence="7">
    <location>
        <begin position="508"/>
        <end position="512"/>
    </location>
</feature>
<evidence type="ECO:0000256" key="7">
    <source>
        <dbReference type="PROSITE-ProRule" id="PRU00261"/>
    </source>
</evidence>
<dbReference type="PROSITE" id="PS50941">
    <property type="entry name" value="CHIT_BIND_I_2"/>
    <property type="match status" value="1"/>
</dbReference>
<dbReference type="InterPro" id="IPR036779">
    <property type="entry name" value="LysM_dom_sf"/>
</dbReference>
<evidence type="ECO:0000313" key="14">
    <source>
        <dbReference type="Proteomes" id="UP000034112"/>
    </source>
</evidence>
<reference evidence="14" key="1">
    <citation type="journal article" date="2015" name="Genome Announc.">
        <title>Draft whole-genome sequence of the biocontrol agent Trichoderma harzianum T6776.</title>
        <authorList>
            <person name="Baroncelli R."/>
            <person name="Piaggeschi G."/>
            <person name="Fiorini L."/>
            <person name="Bertolini E."/>
            <person name="Zapparata A."/>
            <person name="Pe M.E."/>
            <person name="Sarrocco S."/>
            <person name="Vannacci G."/>
        </authorList>
    </citation>
    <scope>NUCLEOTIDE SEQUENCE [LARGE SCALE GENOMIC DNA]</scope>
    <source>
        <strain evidence="14">T6776</strain>
    </source>
</reference>
<comment type="similarity">
    <text evidence="1">Belongs to the glycosyl hydrolase 18 family. Chitinase class V subfamily.</text>
</comment>
<feature type="chain" id="PRO_5002531084" description="chitinase" evidence="9">
    <location>
        <begin position="22"/>
        <end position="1406"/>
    </location>
</feature>
<dbReference type="SUPFAM" id="SSF57016">
    <property type="entry name" value="Plant lectins/antimicrobial peptides"/>
    <property type="match status" value="1"/>
</dbReference>
<dbReference type="Pfam" id="PF00704">
    <property type="entry name" value="Glyco_hydro_18"/>
    <property type="match status" value="1"/>
</dbReference>
<dbReference type="SUPFAM" id="SSF54556">
    <property type="entry name" value="Chitinase insertion domain"/>
    <property type="match status" value="1"/>
</dbReference>
<dbReference type="Gene3D" id="3.30.60.10">
    <property type="entry name" value="Endochitinase-like"/>
    <property type="match status" value="1"/>
</dbReference>
<dbReference type="InterPro" id="IPR017853">
    <property type="entry name" value="GH"/>
</dbReference>
<dbReference type="InterPro" id="IPR029070">
    <property type="entry name" value="Chitinase_insertion_sf"/>
</dbReference>
<feature type="disulfide bond" evidence="7">
    <location>
        <begin position="469"/>
        <end position="481"/>
    </location>
</feature>
<organism evidence="13 14">
    <name type="scientific">Trichoderma harzianum</name>
    <name type="common">Hypocrea lixii</name>
    <dbReference type="NCBI Taxonomy" id="5544"/>
    <lineage>
        <taxon>Eukaryota</taxon>
        <taxon>Fungi</taxon>
        <taxon>Dikarya</taxon>
        <taxon>Ascomycota</taxon>
        <taxon>Pezizomycotina</taxon>
        <taxon>Sordariomycetes</taxon>
        <taxon>Hypocreomycetidae</taxon>
        <taxon>Hypocreales</taxon>
        <taxon>Hypocreaceae</taxon>
        <taxon>Trichoderma</taxon>
    </lineage>
</organism>
<feature type="compositionally biased region" description="Low complexity" evidence="8">
    <location>
        <begin position="1083"/>
        <end position="1114"/>
    </location>
</feature>
<feature type="domain" description="LysM" evidence="11">
    <location>
        <begin position="382"/>
        <end position="431"/>
    </location>
</feature>
<dbReference type="OMA" id="GCWTEQC"/>
<dbReference type="InterPro" id="IPR053214">
    <property type="entry name" value="LysM12-like"/>
</dbReference>
<accession>A0A0G0A1Y3</accession>
<evidence type="ECO:0000256" key="2">
    <source>
        <dbReference type="ARBA" id="ARBA00012729"/>
    </source>
</evidence>
<evidence type="ECO:0000256" key="9">
    <source>
        <dbReference type="SAM" id="SignalP"/>
    </source>
</evidence>
<dbReference type="SUPFAM" id="SSF51445">
    <property type="entry name" value="(Trans)glycosidases"/>
    <property type="match status" value="1"/>
</dbReference>
<evidence type="ECO:0000313" key="13">
    <source>
        <dbReference type="EMBL" id="KKP06327.1"/>
    </source>
</evidence>
<dbReference type="PANTHER" id="PTHR47700">
    <property type="entry name" value="V CHITINASE, PUTATIVE (AFU_ORTHOLOGUE AFUA_6G13720)-RELATED"/>
    <property type="match status" value="1"/>
</dbReference>
<comment type="similarity">
    <text evidence="6">Belongs to the secreted LysM effector family.</text>
</comment>
<dbReference type="Proteomes" id="UP000034112">
    <property type="component" value="Unassembled WGS sequence"/>
</dbReference>
<dbReference type="CDD" id="cd00035">
    <property type="entry name" value="ChtBD1"/>
    <property type="match status" value="1"/>
</dbReference>
<gene>
    <name evidence="13" type="ORF">THAR02_01572</name>
</gene>